<dbReference type="AlphaFoldDB" id="A0AAN6WKC3"/>
<feature type="compositionally biased region" description="Acidic residues" evidence="3">
    <location>
        <begin position="945"/>
        <end position="973"/>
    </location>
</feature>
<dbReference type="InterPro" id="IPR027417">
    <property type="entry name" value="P-loop_NTPase"/>
</dbReference>
<reference evidence="6" key="2">
    <citation type="submission" date="2023-05" db="EMBL/GenBank/DDBJ databases">
        <authorList>
            <consortium name="Lawrence Berkeley National Laboratory"/>
            <person name="Steindorff A."/>
            <person name="Hensen N."/>
            <person name="Bonometti L."/>
            <person name="Westerberg I."/>
            <person name="Brannstrom I.O."/>
            <person name="Guillou S."/>
            <person name="Cros-Aarteil S."/>
            <person name="Calhoun S."/>
            <person name="Haridas S."/>
            <person name="Kuo A."/>
            <person name="Mondo S."/>
            <person name="Pangilinan J."/>
            <person name="Riley R."/>
            <person name="Labutti K."/>
            <person name="Andreopoulos B."/>
            <person name="Lipzen A."/>
            <person name="Chen C."/>
            <person name="Yanf M."/>
            <person name="Daum C."/>
            <person name="Ng V."/>
            <person name="Clum A."/>
            <person name="Ohm R."/>
            <person name="Martin F."/>
            <person name="Silar P."/>
            <person name="Natvig D."/>
            <person name="Lalanne C."/>
            <person name="Gautier V."/>
            <person name="Ament-Velasquez S.L."/>
            <person name="Kruys A."/>
            <person name="Hutchinson M.I."/>
            <person name="Powell A.J."/>
            <person name="Barry K."/>
            <person name="Miller A.N."/>
            <person name="Grigoriev I.V."/>
            <person name="Debuchy R."/>
            <person name="Gladieux P."/>
            <person name="Thoren M.H."/>
            <person name="Johannesson H."/>
        </authorList>
    </citation>
    <scope>NUCLEOTIDE SEQUENCE</scope>
    <source>
        <strain evidence="6">PSN309</strain>
    </source>
</reference>
<dbReference type="Gene3D" id="3.40.50.1820">
    <property type="entry name" value="alpha/beta hydrolase"/>
    <property type="match status" value="1"/>
</dbReference>
<organism evidence="6 7">
    <name type="scientific">Podospora australis</name>
    <dbReference type="NCBI Taxonomy" id="1536484"/>
    <lineage>
        <taxon>Eukaryota</taxon>
        <taxon>Fungi</taxon>
        <taxon>Dikarya</taxon>
        <taxon>Ascomycota</taxon>
        <taxon>Pezizomycotina</taxon>
        <taxon>Sordariomycetes</taxon>
        <taxon>Sordariomycetidae</taxon>
        <taxon>Sordariales</taxon>
        <taxon>Podosporaceae</taxon>
        <taxon>Podospora</taxon>
    </lineage>
</organism>
<dbReference type="SUPFAM" id="SSF53474">
    <property type="entry name" value="alpha/beta-Hydrolases"/>
    <property type="match status" value="1"/>
</dbReference>
<feature type="domain" description="DUF676" evidence="4">
    <location>
        <begin position="44"/>
        <end position="172"/>
    </location>
</feature>
<evidence type="ECO:0000256" key="2">
    <source>
        <dbReference type="ARBA" id="ARBA00022737"/>
    </source>
</evidence>
<feature type="domain" description="Nephrocystin 3-like N-terminal" evidence="5">
    <location>
        <begin position="340"/>
        <end position="494"/>
    </location>
</feature>
<reference evidence="6" key="1">
    <citation type="journal article" date="2023" name="Mol. Phylogenet. Evol.">
        <title>Genome-scale phylogeny and comparative genomics of the fungal order Sordariales.</title>
        <authorList>
            <person name="Hensen N."/>
            <person name="Bonometti L."/>
            <person name="Westerberg I."/>
            <person name="Brannstrom I.O."/>
            <person name="Guillou S."/>
            <person name="Cros-Aarteil S."/>
            <person name="Calhoun S."/>
            <person name="Haridas S."/>
            <person name="Kuo A."/>
            <person name="Mondo S."/>
            <person name="Pangilinan J."/>
            <person name="Riley R."/>
            <person name="LaButti K."/>
            <person name="Andreopoulos B."/>
            <person name="Lipzen A."/>
            <person name="Chen C."/>
            <person name="Yan M."/>
            <person name="Daum C."/>
            <person name="Ng V."/>
            <person name="Clum A."/>
            <person name="Steindorff A."/>
            <person name="Ohm R.A."/>
            <person name="Martin F."/>
            <person name="Silar P."/>
            <person name="Natvig D.O."/>
            <person name="Lalanne C."/>
            <person name="Gautier V."/>
            <person name="Ament-Velasquez S.L."/>
            <person name="Kruys A."/>
            <person name="Hutchinson M.I."/>
            <person name="Powell A.J."/>
            <person name="Barry K."/>
            <person name="Miller A.N."/>
            <person name="Grigoriev I.V."/>
            <person name="Debuchy R."/>
            <person name="Gladieux P."/>
            <person name="Hiltunen Thoren M."/>
            <person name="Johannesson H."/>
        </authorList>
    </citation>
    <scope>NUCLEOTIDE SEQUENCE</scope>
    <source>
        <strain evidence="6">PSN309</strain>
    </source>
</reference>
<feature type="compositionally biased region" description="Polar residues" evidence="3">
    <location>
        <begin position="1"/>
        <end position="10"/>
    </location>
</feature>
<dbReference type="PANTHER" id="PTHR10039">
    <property type="entry name" value="AMELOGENIN"/>
    <property type="match status" value="1"/>
</dbReference>
<comment type="similarity">
    <text evidence="1">Belongs to the putative lipase ROG1 family.</text>
</comment>
<dbReference type="InterPro" id="IPR007751">
    <property type="entry name" value="DUF676_lipase-like"/>
</dbReference>
<evidence type="ECO:0000256" key="3">
    <source>
        <dbReference type="SAM" id="MobiDB-lite"/>
    </source>
</evidence>
<dbReference type="InterPro" id="IPR029058">
    <property type="entry name" value="AB_hydrolase_fold"/>
</dbReference>
<evidence type="ECO:0000313" key="6">
    <source>
        <dbReference type="EMBL" id="KAK4182866.1"/>
    </source>
</evidence>
<evidence type="ECO:0000313" key="7">
    <source>
        <dbReference type="Proteomes" id="UP001302126"/>
    </source>
</evidence>
<keyword evidence="2" id="KW-0677">Repeat</keyword>
<proteinExistence type="inferred from homology"/>
<sequence length="1032" mass="115767">MNRHWSSFLSSRRKPGGEPDYGLHVLVPSPRPASDTKNPTVDIVAIHGLNGDYLTTWTDKNSGVNWLVDILPICVAAYSRVMSFSYNSSLQFSKSAADVSTFAHQLLESLLAERKTKEERNRPVIFICHSLGGLVFKRAYLLADESQNYAGLRKKIKGVMFFGTPHRGSSVAGWATMAARVLAASSLRTSTNTRLSKDLEPGSEKLRYISESFRYRALRDRLQIVSCYETEKLGFMNTLVVDRESAVLELPEIETVIPVQGDHRSICRFLNVEANRFKPVAARIQELSESAVKSGWEEGPKPASKLDLKDMQEELVSVVTRLDTTDYAAHRARNPVAIRGTCQWVVEHPKFEGWLSSSETPLLWISGDPGCGKSVLASFLVERLTEMSKTTRLNVCYFFCKADDLAQSNPVRAIQSLLHQLLTQRSGLVTTADYYLRKDNLNLEDINNLWSMLVLLADRDINRRTICILDGIDECEPKSRKQLLGAISGFLHSEGLTVESQATNSSAIIEETGDLPLSGLKIIVTSRPENQIKVAFEKMPRATDLADDPLAVRAAMIRLRGEDETDAISQDVTTVIKSKINDLIESGLPPVLMETVQDKLIARADRTFLWVSLILGLLEEKVEAGASRRELDDVLNTREIFDIYTRLLESRSNSPRARKMLSIILAATRALTLDEISVALAVPPQNQSLLNQSRSPLQAGTLSMTDIEYDMVLPAENHVKSLCGHFVRIIREKVYLVHETAREFLLVLSSTSPKEQHRLFPAMGGSTSPVDANVREPAQVVLYQHSFRLIEARALLLEICVTYLYSLAQDLMRTGGSESTAAISTKPFLRYVAHSWTVHFRQIKHRLYSEDLWYFHGLCHPLFPAFKSWTEEYRPSDGHGYHYPTAVTDDAVQDFYITRCNLELRFARRLKNGVVPLRDQHHSDADSNDETNPEARAVLEHSSPDSDDVDEDEDGENDGDEDTNDDEDEDEDPLLTVHATRRRPIRLPSDKEGGSNSSLHGLYSNPTSLPNHRLPLRVDAAGMLSLDFAMKF</sequence>
<accession>A0AAN6WKC3</accession>
<protein>
    <submittedName>
        <fullName evidence="6">Ankyrin repeat protein</fullName>
    </submittedName>
</protein>
<feature type="region of interest" description="Disordered" evidence="3">
    <location>
        <begin position="1"/>
        <end position="36"/>
    </location>
</feature>
<comment type="caution">
    <text evidence="6">The sequence shown here is derived from an EMBL/GenBank/DDBJ whole genome shotgun (WGS) entry which is preliminary data.</text>
</comment>
<feature type="region of interest" description="Disordered" evidence="3">
    <location>
        <begin position="940"/>
        <end position="1006"/>
    </location>
</feature>
<evidence type="ECO:0000256" key="1">
    <source>
        <dbReference type="ARBA" id="ARBA00007920"/>
    </source>
</evidence>
<feature type="compositionally biased region" description="Polar residues" evidence="3">
    <location>
        <begin position="994"/>
        <end position="1006"/>
    </location>
</feature>
<dbReference type="Proteomes" id="UP001302126">
    <property type="component" value="Unassembled WGS sequence"/>
</dbReference>
<evidence type="ECO:0000259" key="4">
    <source>
        <dbReference type="Pfam" id="PF05057"/>
    </source>
</evidence>
<dbReference type="SUPFAM" id="SSF52540">
    <property type="entry name" value="P-loop containing nucleoside triphosphate hydrolases"/>
    <property type="match status" value="1"/>
</dbReference>
<gene>
    <name evidence="6" type="ORF">QBC35DRAFT_545610</name>
</gene>
<dbReference type="EMBL" id="MU864602">
    <property type="protein sequence ID" value="KAK4182866.1"/>
    <property type="molecule type" value="Genomic_DNA"/>
</dbReference>
<dbReference type="InterPro" id="IPR056884">
    <property type="entry name" value="NPHP3-like_N"/>
</dbReference>
<dbReference type="Pfam" id="PF05057">
    <property type="entry name" value="DUF676"/>
    <property type="match status" value="1"/>
</dbReference>
<dbReference type="Pfam" id="PF24883">
    <property type="entry name" value="NPHP3_N"/>
    <property type="match status" value="1"/>
</dbReference>
<name>A0AAN6WKC3_9PEZI</name>
<keyword evidence="7" id="KW-1185">Reference proteome</keyword>
<dbReference type="Gene3D" id="3.40.50.300">
    <property type="entry name" value="P-loop containing nucleotide triphosphate hydrolases"/>
    <property type="match status" value="1"/>
</dbReference>
<evidence type="ECO:0000259" key="5">
    <source>
        <dbReference type="Pfam" id="PF24883"/>
    </source>
</evidence>